<keyword evidence="2" id="KW-1185">Reference proteome</keyword>
<keyword evidence="1" id="KW-0614">Plasmid</keyword>
<evidence type="ECO:0000313" key="1">
    <source>
        <dbReference type="EMBL" id="QMS86541.1"/>
    </source>
</evidence>
<reference evidence="2" key="1">
    <citation type="submission" date="2020-06" db="EMBL/GenBank/DDBJ databases">
        <title>Nostoc edaphicum CCNP1411 genome.</title>
        <authorList>
            <person name="Fidor A."/>
            <person name="Grabski M."/>
            <person name="Gawor J."/>
            <person name="Gromadka R."/>
            <person name="Wegrzyn G."/>
            <person name="Mazur-Marzec H."/>
        </authorList>
    </citation>
    <scope>NUCLEOTIDE SEQUENCE [LARGE SCALE GENOMIC DNA]</scope>
    <source>
        <strain evidence="2">CCNP1411</strain>
        <plasmid evidence="2">pne_5</plasmid>
    </source>
</reference>
<dbReference type="KEGG" id="ned:HUN01_02770"/>
<organism evidence="1 2">
    <name type="scientific">Nostoc edaphicum CCNP1411</name>
    <dbReference type="NCBI Taxonomy" id="1472755"/>
    <lineage>
        <taxon>Bacteria</taxon>
        <taxon>Bacillati</taxon>
        <taxon>Cyanobacteriota</taxon>
        <taxon>Cyanophyceae</taxon>
        <taxon>Nostocales</taxon>
        <taxon>Nostocaceae</taxon>
        <taxon>Nostoc</taxon>
    </lineage>
</organism>
<sequence>MSQNARRSELVNFVHLRGTDKYFYEDFYNYSALRSHSPTYQDATDYDFL</sequence>
<protein>
    <submittedName>
        <fullName evidence="1">Uncharacterized protein</fullName>
    </submittedName>
</protein>
<gene>
    <name evidence="1" type="ORF">HUN01_02770</name>
</gene>
<accession>A0A7D7QHH6</accession>
<proteinExistence type="predicted"/>
<dbReference type="Proteomes" id="UP000514713">
    <property type="component" value="Plasmid pNe_5"/>
</dbReference>
<dbReference type="EMBL" id="CP054697">
    <property type="protein sequence ID" value="QMS86541.1"/>
    <property type="molecule type" value="Genomic_DNA"/>
</dbReference>
<geneLocation type="plasmid" evidence="2">
    <name>pne_5</name>
</geneLocation>
<dbReference type="RefSeq" id="WP_181927351.1">
    <property type="nucleotide sequence ID" value="NZ_CP054697.1"/>
</dbReference>
<name>A0A7D7QHH6_9NOSO</name>
<evidence type="ECO:0000313" key="2">
    <source>
        <dbReference type="Proteomes" id="UP000514713"/>
    </source>
</evidence>
<dbReference type="AlphaFoldDB" id="A0A7D7QHH6"/>